<sequence>MFAHFSRFCAQISGFMSIKIAIFGSGSGTNAENIMQYFNGNLSIEVALVLSNKADAYILERARLHHIPYAVFTKTDFNNTVELLSLLKEHEVDFIVLAGFLLQIPVDLIHAYPNKIINIHPALLPKYGGKGMYGDRVHDAVIASGDKFSGITIHYIDEHYDSGSIIFQAKCDVLTTDTPNDLATRIHALEYKYFPKVIEDTICKEFKLSSE</sequence>
<dbReference type="InterPro" id="IPR036477">
    <property type="entry name" value="Formyl_transf_N_sf"/>
</dbReference>
<dbReference type="Proteomes" id="UP000184509">
    <property type="component" value="Unassembled WGS sequence"/>
</dbReference>
<keyword evidence="2 4" id="KW-0808">Transferase</keyword>
<comment type="caution">
    <text evidence="4">Lacks conserved residue(s) required for the propagation of feature annotation.</text>
</comment>
<feature type="site" description="Raises pKa of active site His" evidence="4">
    <location>
        <position position="161"/>
    </location>
</feature>
<dbReference type="GO" id="GO:0004644">
    <property type="term" value="F:phosphoribosylglycinamide formyltransferase activity"/>
    <property type="evidence" value="ECO:0007669"/>
    <property type="project" value="UniProtKB-UniRule"/>
</dbReference>
<dbReference type="PANTHER" id="PTHR43369:SF2">
    <property type="entry name" value="PHOSPHORIBOSYLGLYCINAMIDE FORMYLTRANSFERASE"/>
    <property type="match status" value="1"/>
</dbReference>
<evidence type="ECO:0000313" key="7">
    <source>
        <dbReference type="Proteomes" id="UP000184509"/>
    </source>
</evidence>
<evidence type="ECO:0000256" key="4">
    <source>
        <dbReference type="HAMAP-Rule" id="MF_01930"/>
    </source>
</evidence>
<dbReference type="PANTHER" id="PTHR43369">
    <property type="entry name" value="PHOSPHORIBOSYLGLYCINAMIDE FORMYLTRANSFERASE"/>
    <property type="match status" value="1"/>
</dbReference>
<evidence type="ECO:0000313" key="6">
    <source>
        <dbReference type="EMBL" id="SHF21141.1"/>
    </source>
</evidence>
<dbReference type="GO" id="GO:0006189">
    <property type="term" value="P:'de novo' IMP biosynthetic process"/>
    <property type="evidence" value="ECO:0007669"/>
    <property type="project" value="UniProtKB-UniRule"/>
</dbReference>
<comment type="catalytic activity">
    <reaction evidence="4">
        <text>N(1)-(5-phospho-beta-D-ribosyl)glycinamide + (6R)-10-formyltetrahydrofolate = N(2)-formyl-N(1)-(5-phospho-beta-D-ribosyl)glycinamide + (6S)-5,6,7,8-tetrahydrofolate + H(+)</text>
        <dbReference type="Rhea" id="RHEA:15053"/>
        <dbReference type="ChEBI" id="CHEBI:15378"/>
        <dbReference type="ChEBI" id="CHEBI:57453"/>
        <dbReference type="ChEBI" id="CHEBI:143788"/>
        <dbReference type="ChEBI" id="CHEBI:147286"/>
        <dbReference type="ChEBI" id="CHEBI:195366"/>
        <dbReference type="EC" id="2.1.2.2"/>
    </reaction>
</comment>
<proteinExistence type="inferred from homology"/>
<dbReference type="EC" id="2.1.2.2" evidence="4"/>
<evidence type="ECO:0000256" key="3">
    <source>
        <dbReference type="ARBA" id="ARBA00022755"/>
    </source>
</evidence>
<organism evidence="6 7">
    <name type="scientific">Bacteroides luti</name>
    <dbReference type="NCBI Taxonomy" id="1297750"/>
    <lineage>
        <taxon>Bacteria</taxon>
        <taxon>Pseudomonadati</taxon>
        <taxon>Bacteroidota</taxon>
        <taxon>Bacteroidia</taxon>
        <taxon>Bacteroidales</taxon>
        <taxon>Bacteroidaceae</taxon>
        <taxon>Bacteroides</taxon>
    </lineage>
</organism>
<dbReference type="InterPro" id="IPR004607">
    <property type="entry name" value="GART"/>
</dbReference>
<dbReference type="SUPFAM" id="SSF53328">
    <property type="entry name" value="Formyltransferase"/>
    <property type="match status" value="1"/>
</dbReference>
<feature type="binding site" evidence="4">
    <location>
        <position position="118"/>
    </location>
    <ligand>
        <name>(6R)-10-formyltetrahydrofolate</name>
        <dbReference type="ChEBI" id="CHEBI:195366"/>
    </ligand>
</feature>
<accession>A0A1M4ZT29</accession>
<dbReference type="Gene3D" id="3.40.50.170">
    <property type="entry name" value="Formyl transferase, N-terminal domain"/>
    <property type="match status" value="1"/>
</dbReference>
<feature type="active site" description="Proton donor" evidence="4">
    <location>
        <position position="120"/>
    </location>
</feature>
<comment type="function">
    <text evidence="4">Catalyzes the transfer of a formyl group from 10-formyltetrahydrofolate to 5-phospho-ribosyl-glycinamide (GAR), producing 5-phospho-ribosyl-N-formylglycinamide (FGAR) and tetrahydrofolate.</text>
</comment>
<evidence type="ECO:0000259" key="5">
    <source>
        <dbReference type="Pfam" id="PF00551"/>
    </source>
</evidence>
<dbReference type="UniPathway" id="UPA00074">
    <property type="reaction ID" value="UER00126"/>
</dbReference>
<keyword evidence="3 4" id="KW-0658">Purine biosynthesis</keyword>
<gene>
    <name evidence="4" type="primary">purN</name>
    <name evidence="6" type="ORF">SAMN05444405_10643</name>
</gene>
<name>A0A1M4ZT29_9BACE</name>
<dbReference type="CDD" id="cd08645">
    <property type="entry name" value="FMT_core_GART"/>
    <property type="match status" value="1"/>
</dbReference>
<evidence type="ECO:0000256" key="2">
    <source>
        <dbReference type="ARBA" id="ARBA00022679"/>
    </source>
</evidence>
<dbReference type="Pfam" id="PF00551">
    <property type="entry name" value="Formyl_trans_N"/>
    <property type="match status" value="1"/>
</dbReference>
<feature type="domain" description="Formyl transferase N-terminal" evidence="5">
    <location>
        <begin position="19"/>
        <end position="198"/>
    </location>
</feature>
<dbReference type="EMBL" id="FQTV01000006">
    <property type="protein sequence ID" value="SHF21141.1"/>
    <property type="molecule type" value="Genomic_DNA"/>
</dbReference>
<dbReference type="GO" id="GO:0005829">
    <property type="term" value="C:cytosol"/>
    <property type="evidence" value="ECO:0007669"/>
    <property type="project" value="TreeGrafter"/>
</dbReference>
<dbReference type="STRING" id="1297750.SAMN05444405_10643"/>
<comment type="similarity">
    <text evidence="4">Belongs to the GART family.</text>
</comment>
<keyword evidence="7" id="KW-1185">Reference proteome</keyword>
<feature type="binding site" evidence="4">
    <location>
        <position position="74"/>
    </location>
    <ligand>
        <name>(6R)-10-formyltetrahydrofolate</name>
        <dbReference type="ChEBI" id="CHEBI:195366"/>
    </ligand>
</feature>
<dbReference type="InterPro" id="IPR002376">
    <property type="entry name" value="Formyl_transf_N"/>
</dbReference>
<protein>
    <recommendedName>
        <fullName evidence="4">Phosphoribosylglycinamide formyltransferase</fullName>
        <ecNumber evidence="4">2.1.2.2</ecNumber>
    </recommendedName>
    <alternativeName>
        <fullName evidence="4">5'-phosphoribosylglycinamide transformylase</fullName>
    </alternativeName>
    <alternativeName>
        <fullName evidence="4">GAR transformylase</fullName>
        <shortName evidence="4">GART</shortName>
    </alternativeName>
</protein>
<dbReference type="HAMAP" id="MF_01930">
    <property type="entry name" value="PurN"/>
    <property type="match status" value="1"/>
</dbReference>
<comment type="pathway">
    <text evidence="1 4">Purine metabolism; IMP biosynthesis via de novo pathway; N(2)-formyl-N(1)-(5-phospho-D-ribosyl)glycinamide from N(1)-(5-phospho-D-ribosyl)glycinamide (10-formyl THF route): step 1/1.</text>
</comment>
<reference evidence="6 7" key="1">
    <citation type="submission" date="2016-11" db="EMBL/GenBank/DDBJ databases">
        <authorList>
            <person name="Jaros S."/>
            <person name="Januszkiewicz K."/>
            <person name="Wedrychowicz H."/>
        </authorList>
    </citation>
    <scope>NUCLEOTIDE SEQUENCE [LARGE SCALE GENOMIC DNA]</scope>
    <source>
        <strain evidence="6 7">DSM 26991</strain>
    </source>
</reference>
<evidence type="ECO:0000256" key="1">
    <source>
        <dbReference type="ARBA" id="ARBA00005054"/>
    </source>
</evidence>
<dbReference type="NCBIfam" id="TIGR00639">
    <property type="entry name" value="PurN"/>
    <property type="match status" value="1"/>
</dbReference>
<feature type="binding site" evidence="4">
    <location>
        <begin position="28"/>
        <end position="30"/>
    </location>
    <ligand>
        <name>N(1)-(5-phospho-beta-D-ribosyl)glycinamide</name>
        <dbReference type="ChEBI" id="CHEBI:143788"/>
    </ligand>
</feature>
<dbReference type="AlphaFoldDB" id="A0A1M4ZT29"/>